<evidence type="ECO:0000313" key="2">
    <source>
        <dbReference type="Proteomes" id="UP000622017"/>
    </source>
</evidence>
<sequence length="88" mass="9400">MTSSDSTSDVSQLIRYSLTIDNLSDEQAVGRARAALTALTLIVDQIEAGTPGRAEVATVHAETPGTDDIRLALREEGFELLDISRQVG</sequence>
<dbReference type="EMBL" id="JACSCY010000001">
    <property type="protein sequence ID" value="MBC6609599.1"/>
    <property type="molecule type" value="Genomic_DNA"/>
</dbReference>
<evidence type="ECO:0000313" key="1">
    <source>
        <dbReference type="EMBL" id="MBC6609599.1"/>
    </source>
</evidence>
<dbReference type="RefSeq" id="WP_187317903.1">
    <property type="nucleotide sequence ID" value="NZ_JACSCY010000001.1"/>
</dbReference>
<reference evidence="1 2" key="1">
    <citation type="submission" date="2020-08" db="EMBL/GenBank/DDBJ databases">
        <title>Hymenobacter sp.</title>
        <authorList>
            <person name="Kim M.K."/>
        </authorList>
    </citation>
    <scope>NUCLEOTIDE SEQUENCE [LARGE SCALE GENOMIC DNA]</scope>
    <source>
        <strain evidence="1 2">BT507</strain>
    </source>
</reference>
<protein>
    <submittedName>
        <fullName evidence="1">Uncharacterized protein</fullName>
    </submittedName>
</protein>
<accession>A0ABR7MFH0</accession>
<comment type="caution">
    <text evidence="1">The sequence shown here is derived from an EMBL/GenBank/DDBJ whole genome shotgun (WGS) entry which is preliminary data.</text>
</comment>
<organism evidence="1 2">
    <name type="scientific">Hymenobacter citatus</name>
    <dbReference type="NCBI Taxonomy" id="2763506"/>
    <lineage>
        <taxon>Bacteria</taxon>
        <taxon>Pseudomonadati</taxon>
        <taxon>Bacteroidota</taxon>
        <taxon>Cytophagia</taxon>
        <taxon>Cytophagales</taxon>
        <taxon>Hymenobacteraceae</taxon>
        <taxon>Hymenobacter</taxon>
    </lineage>
</organism>
<dbReference type="Proteomes" id="UP000622017">
    <property type="component" value="Unassembled WGS sequence"/>
</dbReference>
<proteinExistence type="predicted"/>
<name>A0ABR7MFH0_9BACT</name>
<gene>
    <name evidence="1" type="ORF">H8B15_01615</name>
</gene>
<keyword evidence="2" id="KW-1185">Reference proteome</keyword>